<comment type="caution">
    <text evidence="1">The sequence shown here is derived from an EMBL/GenBank/DDBJ whole genome shotgun (WGS) entry which is preliminary data.</text>
</comment>
<dbReference type="Proteomes" id="UP000183567">
    <property type="component" value="Unassembled WGS sequence"/>
</dbReference>
<evidence type="ECO:0000313" key="2">
    <source>
        <dbReference type="Proteomes" id="UP000183567"/>
    </source>
</evidence>
<accession>A0A1J8PJU5</accession>
<sequence>MLSLHWTLSLLRQCAS</sequence>
<dbReference type="AlphaFoldDB" id="A0A1J8PJU5"/>
<organism evidence="1 2">
    <name type="scientific">Rhizopogon vesiculosus</name>
    <dbReference type="NCBI Taxonomy" id="180088"/>
    <lineage>
        <taxon>Eukaryota</taxon>
        <taxon>Fungi</taxon>
        <taxon>Dikarya</taxon>
        <taxon>Basidiomycota</taxon>
        <taxon>Agaricomycotina</taxon>
        <taxon>Agaricomycetes</taxon>
        <taxon>Agaricomycetidae</taxon>
        <taxon>Boletales</taxon>
        <taxon>Suillineae</taxon>
        <taxon>Rhizopogonaceae</taxon>
        <taxon>Rhizopogon</taxon>
    </lineage>
</organism>
<dbReference type="EMBL" id="LVVM01006436">
    <property type="protein sequence ID" value="OJA08075.1"/>
    <property type="molecule type" value="Genomic_DNA"/>
</dbReference>
<keyword evidence="2" id="KW-1185">Reference proteome</keyword>
<name>A0A1J8PJU5_9AGAM</name>
<gene>
    <name evidence="1" type="ORF">AZE42_02227</name>
</gene>
<feature type="non-terminal residue" evidence="1">
    <location>
        <position position="16"/>
    </location>
</feature>
<protein>
    <submittedName>
        <fullName evidence="1">Uncharacterized protein</fullName>
    </submittedName>
</protein>
<proteinExistence type="predicted"/>
<reference evidence="1 2" key="1">
    <citation type="submission" date="2016-03" db="EMBL/GenBank/DDBJ databases">
        <title>Comparative genomics of the ectomycorrhizal sister species Rhizopogon vinicolor and Rhizopogon vesiculosus (Basidiomycota: Boletales) reveals a divergence of the mating type B locus.</title>
        <authorList>
            <person name="Mujic A.B."/>
            <person name="Kuo A."/>
            <person name="Tritt A."/>
            <person name="Lipzen A."/>
            <person name="Chen C."/>
            <person name="Johnson J."/>
            <person name="Sharma A."/>
            <person name="Barry K."/>
            <person name="Grigoriev I.V."/>
            <person name="Spatafora J.W."/>
        </authorList>
    </citation>
    <scope>NUCLEOTIDE SEQUENCE [LARGE SCALE GENOMIC DNA]</scope>
    <source>
        <strain evidence="1 2">AM-OR11-056</strain>
    </source>
</reference>
<evidence type="ECO:0000313" key="1">
    <source>
        <dbReference type="EMBL" id="OJA08075.1"/>
    </source>
</evidence>